<name>A0A1G2PLF7_TERXR</name>
<comment type="pathway">
    <text evidence="4">Amino-acid biosynthesis; D-alanine biosynthesis; D-alanine from L-alanine: step 1/1.</text>
</comment>
<dbReference type="Pfam" id="PF01168">
    <property type="entry name" value="Ala_racemase_N"/>
    <property type="match status" value="1"/>
</dbReference>
<dbReference type="GO" id="GO:0005829">
    <property type="term" value="C:cytosol"/>
    <property type="evidence" value="ECO:0007669"/>
    <property type="project" value="TreeGrafter"/>
</dbReference>
<dbReference type="NCBIfam" id="TIGR00492">
    <property type="entry name" value="alr"/>
    <property type="match status" value="1"/>
</dbReference>
<dbReference type="GO" id="GO:0030632">
    <property type="term" value="P:D-alanine biosynthetic process"/>
    <property type="evidence" value="ECO:0007669"/>
    <property type="project" value="UniProtKB-UniRule"/>
</dbReference>
<dbReference type="SMART" id="SM01005">
    <property type="entry name" value="Ala_racemase_C"/>
    <property type="match status" value="1"/>
</dbReference>
<dbReference type="AlphaFoldDB" id="A0A1G2PLF7"/>
<evidence type="ECO:0000313" key="9">
    <source>
        <dbReference type="Proteomes" id="UP000178690"/>
    </source>
</evidence>
<evidence type="ECO:0000256" key="5">
    <source>
        <dbReference type="PIRSR" id="PIRSR600821-50"/>
    </source>
</evidence>
<comment type="cofactor">
    <cofactor evidence="1 4 5">
        <name>pyridoxal 5'-phosphate</name>
        <dbReference type="ChEBI" id="CHEBI:597326"/>
    </cofactor>
</comment>
<dbReference type="InterPro" id="IPR009006">
    <property type="entry name" value="Ala_racemase/Decarboxylase_C"/>
</dbReference>
<dbReference type="FunFam" id="3.20.20.10:FF:000002">
    <property type="entry name" value="Alanine racemase"/>
    <property type="match status" value="1"/>
</dbReference>
<dbReference type="SUPFAM" id="SSF51419">
    <property type="entry name" value="PLP-binding barrel"/>
    <property type="match status" value="1"/>
</dbReference>
<keyword evidence="3 4" id="KW-0413">Isomerase</keyword>
<evidence type="ECO:0000256" key="4">
    <source>
        <dbReference type="HAMAP-Rule" id="MF_01201"/>
    </source>
</evidence>
<gene>
    <name evidence="8" type="ORF">A2682_00760</name>
</gene>
<accession>A0A1G2PLF7</accession>
<evidence type="ECO:0000256" key="1">
    <source>
        <dbReference type="ARBA" id="ARBA00001933"/>
    </source>
</evidence>
<feature type="active site" description="Proton acceptor; specific for L-alanine" evidence="4">
    <location>
        <position position="269"/>
    </location>
</feature>
<dbReference type="Gene3D" id="2.40.37.10">
    <property type="entry name" value="Lyase, Ornithine Decarboxylase, Chain A, domain 1"/>
    <property type="match status" value="1"/>
</dbReference>
<dbReference type="InterPro" id="IPR020622">
    <property type="entry name" value="Ala_racemase_pyridoxalP-BS"/>
</dbReference>
<dbReference type="EMBL" id="MHST01000012">
    <property type="protein sequence ID" value="OHA49185.1"/>
    <property type="molecule type" value="Genomic_DNA"/>
</dbReference>
<evidence type="ECO:0000256" key="6">
    <source>
        <dbReference type="PIRSR" id="PIRSR600821-52"/>
    </source>
</evidence>
<comment type="catalytic activity">
    <reaction evidence="4">
        <text>L-alanine = D-alanine</text>
        <dbReference type="Rhea" id="RHEA:20249"/>
        <dbReference type="ChEBI" id="CHEBI:57416"/>
        <dbReference type="ChEBI" id="CHEBI:57972"/>
        <dbReference type="EC" id="5.1.1.1"/>
    </reaction>
</comment>
<feature type="active site" description="Proton acceptor; specific for D-alanine" evidence="4">
    <location>
        <position position="36"/>
    </location>
</feature>
<evidence type="ECO:0000256" key="2">
    <source>
        <dbReference type="ARBA" id="ARBA00022898"/>
    </source>
</evidence>
<dbReference type="Pfam" id="PF00842">
    <property type="entry name" value="Ala_racemase_C"/>
    <property type="match status" value="1"/>
</dbReference>
<proteinExistence type="inferred from homology"/>
<dbReference type="PROSITE" id="PS00395">
    <property type="entry name" value="ALANINE_RACEMASE"/>
    <property type="match status" value="1"/>
</dbReference>
<dbReference type="InterPro" id="IPR011079">
    <property type="entry name" value="Ala_racemase_C"/>
</dbReference>
<dbReference type="InterPro" id="IPR000821">
    <property type="entry name" value="Ala_racemase"/>
</dbReference>
<feature type="binding site" evidence="4 6">
    <location>
        <position position="133"/>
    </location>
    <ligand>
        <name>substrate</name>
    </ligand>
</feature>
<comment type="caution">
    <text evidence="8">The sequence shown here is derived from an EMBL/GenBank/DDBJ whole genome shotgun (WGS) entry which is preliminary data.</text>
</comment>
<sequence length="376" mass="41426">MVHRTWIELDRDALITNSRELRKLLGPQVLMLAVVKANAYGHGLVPVGRMLEAEVDWFGVDSVDEGMALRDAKVRKPVLVLGFTPYERSAEVIRYDLRQVVYDLEAIGALDDASHRLGMRALVHMKIETGMARQGIPAEELARFLSVLPRFSGVSVEGATTHLANVDDEDPTFTELQLTRFHAALEVFRKFEMPPKIRHASASAAAMIAPDAHFDLVRFGIALYGLWPAAHIPGILALSGKVLQLRPVLAWRTRIAQVKEIPQGSPVGYGLTERVNRDARIAVLPVGYADGYDRRLSSRGQVMIAGKRAKVLGVVMMNIIVVDVTDIPEAKPGIIATLLGREGNDEISAFDMAEQIGTIHYEVLARLNPLLPRVAV</sequence>
<dbReference type="STRING" id="1802363.A2682_00760"/>
<dbReference type="Proteomes" id="UP000178690">
    <property type="component" value="Unassembled WGS sequence"/>
</dbReference>
<evidence type="ECO:0000313" key="8">
    <source>
        <dbReference type="EMBL" id="OHA49185.1"/>
    </source>
</evidence>
<dbReference type="SUPFAM" id="SSF50621">
    <property type="entry name" value="Alanine racemase C-terminal domain-like"/>
    <property type="match status" value="1"/>
</dbReference>
<evidence type="ECO:0000256" key="3">
    <source>
        <dbReference type="ARBA" id="ARBA00023235"/>
    </source>
</evidence>
<dbReference type="CDD" id="cd00430">
    <property type="entry name" value="PLPDE_III_AR"/>
    <property type="match status" value="1"/>
</dbReference>
<feature type="binding site" evidence="4 6">
    <location>
        <position position="317"/>
    </location>
    <ligand>
        <name>substrate</name>
    </ligand>
</feature>
<dbReference type="GO" id="GO:0030170">
    <property type="term" value="F:pyridoxal phosphate binding"/>
    <property type="evidence" value="ECO:0007669"/>
    <property type="project" value="UniProtKB-UniRule"/>
</dbReference>
<dbReference type="Gene3D" id="3.20.20.10">
    <property type="entry name" value="Alanine racemase"/>
    <property type="match status" value="1"/>
</dbReference>
<feature type="domain" description="Alanine racemase C-terminal" evidence="7">
    <location>
        <begin position="248"/>
        <end position="376"/>
    </location>
</feature>
<feature type="modified residue" description="N6-(pyridoxal phosphate)lysine" evidence="4 5">
    <location>
        <position position="36"/>
    </location>
</feature>
<keyword evidence="2 4" id="KW-0663">Pyridoxal phosphate</keyword>
<dbReference type="InterPro" id="IPR001608">
    <property type="entry name" value="Ala_racemase_N"/>
</dbReference>
<dbReference type="UniPathway" id="UPA00042">
    <property type="reaction ID" value="UER00497"/>
</dbReference>
<organism evidence="8 9">
    <name type="scientific">Terrybacteria sp. (strain RIFCSPHIGHO2_01_FULL_58_15)</name>
    <dbReference type="NCBI Taxonomy" id="1802363"/>
    <lineage>
        <taxon>Bacteria</taxon>
        <taxon>Candidatus Terryibacteriota</taxon>
    </lineage>
</organism>
<dbReference type="HAMAP" id="MF_01201">
    <property type="entry name" value="Ala_racemase"/>
    <property type="match status" value="1"/>
</dbReference>
<protein>
    <recommendedName>
        <fullName evidence="4">Alanine racemase</fullName>
        <ecNumber evidence="4">5.1.1.1</ecNumber>
    </recommendedName>
</protein>
<evidence type="ECO:0000259" key="7">
    <source>
        <dbReference type="SMART" id="SM01005"/>
    </source>
</evidence>
<dbReference type="PANTHER" id="PTHR30511:SF0">
    <property type="entry name" value="ALANINE RACEMASE, CATABOLIC-RELATED"/>
    <property type="match status" value="1"/>
</dbReference>
<comment type="similarity">
    <text evidence="4">Belongs to the alanine racemase family.</text>
</comment>
<dbReference type="InterPro" id="IPR029066">
    <property type="entry name" value="PLP-binding_barrel"/>
</dbReference>
<dbReference type="PANTHER" id="PTHR30511">
    <property type="entry name" value="ALANINE RACEMASE"/>
    <property type="match status" value="1"/>
</dbReference>
<reference evidence="8 9" key="1">
    <citation type="journal article" date="2016" name="Nat. Commun.">
        <title>Thousands of microbial genomes shed light on interconnected biogeochemical processes in an aquifer system.</title>
        <authorList>
            <person name="Anantharaman K."/>
            <person name="Brown C.T."/>
            <person name="Hug L.A."/>
            <person name="Sharon I."/>
            <person name="Castelle C.J."/>
            <person name="Probst A.J."/>
            <person name="Thomas B.C."/>
            <person name="Singh A."/>
            <person name="Wilkins M.J."/>
            <person name="Karaoz U."/>
            <person name="Brodie E.L."/>
            <person name="Williams K.H."/>
            <person name="Hubbard S.S."/>
            <person name="Banfield J.F."/>
        </authorList>
    </citation>
    <scope>NUCLEOTIDE SEQUENCE [LARGE SCALE GENOMIC DNA]</scope>
    <source>
        <strain evidence="9">RIFCSPHIGHO2_01_FULL_58_15</strain>
    </source>
</reference>
<dbReference type="EC" id="5.1.1.1" evidence="4"/>
<dbReference type="GO" id="GO:0008784">
    <property type="term" value="F:alanine racemase activity"/>
    <property type="evidence" value="ECO:0007669"/>
    <property type="project" value="UniProtKB-UniRule"/>
</dbReference>
<comment type="function">
    <text evidence="4">Catalyzes the interconversion of L-alanine and D-alanine. May also act on other amino acids.</text>
</comment>
<dbReference type="PRINTS" id="PR00992">
    <property type="entry name" value="ALARACEMASE"/>
</dbReference>